<evidence type="ECO:0000313" key="2">
    <source>
        <dbReference type="Proteomes" id="UP001306668"/>
    </source>
</evidence>
<evidence type="ECO:0000313" key="1">
    <source>
        <dbReference type="EMBL" id="GMR28802.1"/>
    </source>
</evidence>
<keyword evidence="2" id="KW-1185">Reference proteome</keyword>
<accession>A0ABQ6QF60</accession>
<dbReference type="EMBL" id="BTRJ01000034">
    <property type="protein sequence ID" value="GMR28802.1"/>
    <property type="molecule type" value="Genomic_DNA"/>
</dbReference>
<comment type="caution">
    <text evidence="1">The sequence shown here is derived from an EMBL/GenBank/DDBJ whole genome shotgun (WGS) entry which is preliminary data.</text>
</comment>
<protein>
    <submittedName>
        <fullName evidence="1">Uncharacterized protein</fullName>
    </submittedName>
</protein>
<sequence length="102" mass="10850">MTSQNDPHALVSHIQKINEMCASHLPNIGDLTVVARADGINFIVEACAAQDGRYYRVSAATGEEACWDDCVGWATATSLREAVNRIRSAVLNGGALSVGLSF</sequence>
<dbReference type="RefSeq" id="WP_338167986.1">
    <property type="nucleotide sequence ID" value="NZ_BTRJ01000034.1"/>
</dbReference>
<proteinExistence type="predicted"/>
<organism evidence="1 2">
    <name type="scientific">Stenotrophomonas sepilia</name>
    <dbReference type="NCBI Taxonomy" id="2860290"/>
    <lineage>
        <taxon>Bacteria</taxon>
        <taxon>Pseudomonadati</taxon>
        <taxon>Pseudomonadota</taxon>
        <taxon>Gammaproteobacteria</taxon>
        <taxon>Lysobacterales</taxon>
        <taxon>Lysobacteraceae</taxon>
        <taxon>Stenotrophomonas</taxon>
        <taxon>Stenotrophomonas maltophilia group</taxon>
    </lineage>
</organism>
<name>A0ABQ6QF60_9GAMM</name>
<dbReference type="Proteomes" id="UP001306668">
    <property type="component" value="Unassembled WGS sequence"/>
</dbReference>
<gene>
    <name evidence="1" type="ORF">STENOSP10_30230</name>
</gene>
<reference evidence="2" key="1">
    <citation type="submission" date="2023-07" db="EMBL/GenBank/DDBJ databases">
        <title>Genome sequence of Stenotrophomonas sp. Alg010 isolated from Sargassum waste.</title>
        <authorList>
            <person name="Mohapatra"/>
            <person name="B.R."/>
        </authorList>
    </citation>
    <scope>NUCLEOTIDE SEQUENCE [LARGE SCALE GENOMIC DNA]</scope>
    <source>
        <strain evidence="2">Alg010</strain>
    </source>
</reference>